<feature type="transmembrane region" description="Helical" evidence="1">
    <location>
        <begin position="109"/>
        <end position="129"/>
    </location>
</feature>
<evidence type="ECO:0000313" key="2">
    <source>
        <dbReference type="EMBL" id="CAG6596709.1"/>
    </source>
</evidence>
<dbReference type="AlphaFoldDB" id="A0A8D8PCH8"/>
<evidence type="ECO:0000256" key="1">
    <source>
        <dbReference type="SAM" id="Phobius"/>
    </source>
</evidence>
<name>A0A8D8PCH8_CULPI</name>
<accession>A0A8D8PCH8</accession>
<proteinExistence type="predicted"/>
<dbReference type="EMBL" id="HBUE01230409">
    <property type="protein sequence ID" value="CAG6544571.1"/>
    <property type="molecule type" value="Transcribed_RNA"/>
</dbReference>
<feature type="transmembrane region" description="Helical" evidence="1">
    <location>
        <begin position="21"/>
        <end position="40"/>
    </location>
</feature>
<reference evidence="2" key="1">
    <citation type="submission" date="2021-05" db="EMBL/GenBank/DDBJ databases">
        <authorList>
            <person name="Alioto T."/>
            <person name="Alioto T."/>
            <person name="Gomez Garrido J."/>
        </authorList>
    </citation>
    <scope>NUCLEOTIDE SEQUENCE</scope>
</reference>
<dbReference type="EMBL" id="HBUE01337199">
    <property type="protein sequence ID" value="CAG6596709.1"/>
    <property type="molecule type" value="Transcribed_RNA"/>
</dbReference>
<keyword evidence="1" id="KW-1133">Transmembrane helix</keyword>
<organism evidence="2">
    <name type="scientific">Culex pipiens</name>
    <name type="common">House mosquito</name>
    <dbReference type="NCBI Taxonomy" id="7175"/>
    <lineage>
        <taxon>Eukaryota</taxon>
        <taxon>Metazoa</taxon>
        <taxon>Ecdysozoa</taxon>
        <taxon>Arthropoda</taxon>
        <taxon>Hexapoda</taxon>
        <taxon>Insecta</taxon>
        <taxon>Pterygota</taxon>
        <taxon>Neoptera</taxon>
        <taxon>Endopterygota</taxon>
        <taxon>Diptera</taxon>
        <taxon>Nematocera</taxon>
        <taxon>Culicoidea</taxon>
        <taxon>Culicidae</taxon>
        <taxon>Culicinae</taxon>
        <taxon>Culicini</taxon>
        <taxon>Culex</taxon>
        <taxon>Culex</taxon>
    </lineage>
</organism>
<protein>
    <submittedName>
        <fullName evidence="2">(northern house mosquito) hypothetical protein</fullName>
    </submittedName>
</protein>
<sequence length="143" mass="15802">MLSSVRNDVRFLKLFHNQFQPPLAVLFVFAHFAFHGDTLLPEYSDAVGGSGHQHHVRVVVDGTLHHGIVVKVREPGITVVQIVVLALCLSFQGWRVRAGVFVSFLRRRLLLFLAGTFRLFGIACSILTGSDSARRAAVLLILA</sequence>
<feature type="transmembrane region" description="Helical" evidence="1">
    <location>
        <begin position="77"/>
        <end position="97"/>
    </location>
</feature>
<keyword evidence="1" id="KW-0472">Membrane</keyword>
<keyword evidence="1" id="KW-0812">Transmembrane</keyword>